<reference evidence="1" key="1">
    <citation type="submission" date="2021-10" db="EMBL/GenBank/DDBJ databases">
        <title>Psilocybe cubensis genome.</title>
        <authorList>
            <person name="Mckernan K.J."/>
            <person name="Crawford S."/>
            <person name="Trippe A."/>
            <person name="Kane L.T."/>
            <person name="Mclaughlin S."/>
        </authorList>
    </citation>
    <scope>NUCLEOTIDE SEQUENCE</scope>
    <source>
        <strain evidence="1">MGC-MH-2018</strain>
    </source>
</reference>
<sequence>MFTPPDSDDTRNMPPLVDTNQPFYPPPNGATNGGDPGFFDAFPGASGGGGGNPHSSPWAPPGHTPYPAHPVHLSPWSPQPASLYPTPPHSAPVGGWPYGGYASAGPPVWGPPPLASAGAAPGNPWGIGSGGGGQWAGGYTASPHPAFPGAAAGPSQPHSPYAAPGTPFDSSVGQPIADGWFGRREGGGGGGGGGGWGDNRRAWEAMGWDGRGKWDWDWDAEERHLKELKKEKKKKHRKSGEYGDDWDSWELLGWDLGGGSAMKRSSSHGPTQPHRRPSLHRSSSWGNKNQYRGQQYSPWAPNAHLDNGTPDYAQGDIFDENNLAKRPRDWRADYNPRPGLIPAVTMAMGAMGGLGRSRSTVKEFHDPIRRQIHPLFDLTDVSPALSFSLRAPPNPHSLSPPNLKFFRLSRPHNPIDLLQLATRPATPFMRLMHPKLPWYIDIHESRPNGVLVGDVLEQMHRQLHVSIRGRHYWNDVLGPEERREIARAFEERVRAYGEGEGMTPEEREREERERSVWADGAWGGVQAKGRERVGEVVKRGIIQVDFLGKKFWFEGPSSARDVRAGLEDVARVLNSLPSPVVITPQDVSNVHAVNHLIKRVKNPCALALLDEIESSPRVPLLHGRVKDNQPPTLDKVVRLRACLILVSIPAHRAALA</sequence>
<accession>A0ACB8GM03</accession>
<keyword evidence="2" id="KW-1185">Reference proteome</keyword>
<protein>
    <submittedName>
        <fullName evidence="1">Uncharacterized protein</fullName>
    </submittedName>
</protein>
<comment type="caution">
    <text evidence="1">The sequence shown here is derived from an EMBL/GenBank/DDBJ whole genome shotgun (WGS) entry which is preliminary data.</text>
</comment>
<organism evidence="1 2">
    <name type="scientific">Psilocybe cubensis</name>
    <name type="common">Psychedelic mushroom</name>
    <name type="synonym">Stropharia cubensis</name>
    <dbReference type="NCBI Taxonomy" id="181762"/>
    <lineage>
        <taxon>Eukaryota</taxon>
        <taxon>Fungi</taxon>
        <taxon>Dikarya</taxon>
        <taxon>Basidiomycota</taxon>
        <taxon>Agaricomycotina</taxon>
        <taxon>Agaricomycetes</taxon>
        <taxon>Agaricomycetidae</taxon>
        <taxon>Agaricales</taxon>
        <taxon>Agaricineae</taxon>
        <taxon>Strophariaceae</taxon>
        <taxon>Psilocybe</taxon>
    </lineage>
</organism>
<proteinExistence type="predicted"/>
<evidence type="ECO:0000313" key="2">
    <source>
        <dbReference type="Proteomes" id="UP000664032"/>
    </source>
</evidence>
<evidence type="ECO:0000313" key="1">
    <source>
        <dbReference type="EMBL" id="KAH9476437.1"/>
    </source>
</evidence>
<dbReference type="Proteomes" id="UP000664032">
    <property type="component" value="Unassembled WGS sequence"/>
</dbReference>
<name>A0ACB8GM03_PSICU</name>
<dbReference type="EMBL" id="JAFIQS020000011">
    <property type="protein sequence ID" value="KAH9476437.1"/>
    <property type="molecule type" value="Genomic_DNA"/>
</dbReference>
<gene>
    <name evidence="1" type="ORF">JR316_0012012</name>
</gene>